<proteinExistence type="predicted"/>
<evidence type="ECO:0000313" key="2">
    <source>
        <dbReference type="EMBL" id="QDV35137.1"/>
    </source>
</evidence>
<evidence type="ECO:0000313" key="3">
    <source>
        <dbReference type="Proteomes" id="UP000317835"/>
    </source>
</evidence>
<sequence>MSIDRRSATGAPGPVLPASPRRRGDRPGAGEAIVTGRLAIRAAAAVLCLAAIAGCGRAPAMGPDEDAFTTIDALYTAVSLQDPGQLERNAATLDQLNQADRLPDAAHDALTGMIAEARGGDWESARQALRDFMLDQRPEH</sequence>
<protein>
    <submittedName>
        <fullName evidence="2">Uncharacterized protein</fullName>
    </submittedName>
</protein>
<dbReference type="KEGG" id="tpla:ElP_30400"/>
<name>A0A518H2T3_9BACT</name>
<evidence type="ECO:0000256" key="1">
    <source>
        <dbReference type="SAM" id="MobiDB-lite"/>
    </source>
</evidence>
<gene>
    <name evidence="2" type="ORF">ElP_30400</name>
</gene>
<dbReference type="OrthoDB" id="288512at2"/>
<reference evidence="2 3" key="1">
    <citation type="submission" date="2019-02" db="EMBL/GenBank/DDBJ databases">
        <title>Deep-cultivation of Planctomycetes and their phenomic and genomic characterization uncovers novel biology.</title>
        <authorList>
            <person name="Wiegand S."/>
            <person name="Jogler M."/>
            <person name="Boedeker C."/>
            <person name="Pinto D."/>
            <person name="Vollmers J."/>
            <person name="Rivas-Marin E."/>
            <person name="Kohn T."/>
            <person name="Peeters S.H."/>
            <person name="Heuer A."/>
            <person name="Rast P."/>
            <person name="Oberbeckmann S."/>
            <person name="Bunk B."/>
            <person name="Jeske O."/>
            <person name="Meyerdierks A."/>
            <person name="Storesund J.E."/>
            <person name="Kallscheuer N."/>
            <person name="Luecker S."/>
            <person name="Lage O.M."/>
            <person name="Pohl T."/>
            <person name="Merkel B.J."/>
            <person name="Hornburger P."/>
            <person name="Mueller R.-W."/>
            <person name="Bruemmer F."/>
            <person name="Labrenz M."/>
            <person name="Spormann A.M."/>
            <person name="Op den Camp H."/>
            <person name="Overmann J."/>
            <person name="Amann R."/>
            <person name="Jetten M.S.M."/>
            <person name="Mascher T."/>
            <person name="Medema M.H."/>
            <person name="Devos D.P."/>
            <person name="Kaster A.-K."/>
            <person name="Ovreas L."/>
            <person name="Rohde M."/>
            <person name="Galperin M.Y."/>
            <person name="Jogler C."/>
        </authorList>
    </citation>
    <scope>NUCLEOTIDE SEQUENCE [LARGE SCALE GENOMIC DNA]</scope>
    <source>
        <strain evidence="2 3">ElP</strain>
    </source>
</reference>
<dbReference type="Proteomes" id="UP000317835">
    <property type="component" value="Chromosome"/>
</dbReference>
<feature type="region of interest" description="Disordered" evidence="1">
    <location>
        <begin position="1"/>
        <end position="29"/>
    </location>
</feature>
<dbReference type="RefSeq" id="WP_145270533.1">
    <property type="nucleotide sequence ID" value="NZ_CP036426.1"/>
</dbReference>
<accession>A0A518H2T3</accession>
<dbReference type="AlphaFoldDB" id="A0A518H2T3"/>
<keyword evidence="3" id="KW-1185">Reference proteome</keyword>
<organism evidence="2 3">
    <name type="scientific">Tautonia plasticadhaerens</name>
    <dbReference type="NCBI Taxonomy" id="2527974"/>
    <lineage>
        <taxon>Bacteria</taxon>
        <taxon>Pseudomonadati</taxon>
        <taxon>Planctomycetota</taxon>
        <taxon>Planctomycetia</taxon>
        <taxon>Isosphaerales</taxon>
        <taxon>Isosphaeraceae</taxon>
        <taxon>Tautonia</taxon>
    </lineage>
</organism>
<dbReference type="EMBL" id="CP036426">
    <property type="protein sequence ID" value="QDV35137.1"/>
    <property type="molecule type" value="Genomic_DNA"/>
</dbReference>